<accession>A0ABT2WG97</accession>
<gene>
    <name evidence="3" type="ORF">OEV82_09605</name>
</gene>
<feature type="signal peptide" evidence="2">
    <location>
        <begin position="1"/>
        <end position="26"/>
    </location>
</feature>
<dbReference type="EMBL" id="JAOUSE010000027">
    <property type="protein sequence ID" value="MCU9594711.1"/>
    <property type="molecule type" value="Genomic_DNA"/>
</dbReference>
<evidence type="ECO:0000313" key="3">
    <source>
        <dbReference type="EMBL" id="MCU9594711.1"/>
    </source>
</evidence>
<protein>
    <submittedName>
        <fullName evidence="3">YkyA family protein</fullName>
    </submittedName>
</protein>
<evidence type="ECO:0000256" key="1">
    <source>
        <dbReference type="SAM" id="Coils"/>
    </source>
</evidence>
<dbReference type="SUPFAM" id="SSF140423">
    <property type="entry name" value="MW0975(SA0943)-like"/>
    <property type="match status" value="1"/>
</dbReference>
<feature type="chain" id="PRO_5046743414" evidence="2">
    <location>
        <begin position="27"/>
        <end position="215"/>
    </location>
</feature>
<sequence length="215" mass="25457">MKKKRVFIIGLLSIMTILFLSGCSQPEEEKIYETLEAVVQLEKGFEKQQEPLVQLEEEEKAIYEKILNLGLKEIEEIQKLSDDAIALSEQRQELIDLERESIVKAEKEFEKIKEKMNNIDEEGLKKLASELYVVMKDRYESHAKLYEQYSLGIKQDQELYHMLKDENVSLEELKDKVDKINKVYEEVYSLNERFNDLTQQYNDLKIKFYKESGLN</sequence>
<keyword evidence="2" id="KW-0732">Signal</keyword>
<organism evidence="3 4">
    <name type="scientific">Pallidibacillus thermolactis</name>
    <dbReference type="NCBI Taxonomy" id="251051"/>
    <lineage>
        <taxon>Bacteria</taxon>
        <taxon>Bacillati</taxon>
        <taxon>Bacillota</taxon>
        <taxon>Bacilli</taxon>
        <taxon>Bacillales</taxon>
        <taxon>Bacillaceae</taxon>
        <taxon>Pallidibacillus</taxon>
    </lineage>
</organism>
<proteinExistence type="predicted"/>
<keyword evidence="1" id="KW-0175">Coiled coil</keyword>
<comment type="caution">
    <text evidence="3">The sequence shown here is derived from an EMBL/GenBank/DDBJ whole genome shotgun (WGS) entry which is preliminary data.</text>
</comment>
<reference evidence="3 4" key="1">
    <citation type="submission" date="2022-10" db="EMBL/GenBank/DDBJ databases">
        <title>Description of Fervidibacillus gen. nov. in the family Fervidibacillaceae fam. nov. with two species, Fervidibacillus albus sp. nov., and Fervidibacillus halotolerans sp. nov., isolated from tidal flat sediments.</title>
        <authorList>
            <person name="Kwon K.K."/>
            <person name="Yang S.-H."/>
        </authorList>
    </citation>
    <scope>NUCLEOTIDE SEQUENCE [LARGE SCALE GENOMIC DNA]</scope>
    <source>
        <strain evidence="3 4">DSM 23332</strain>
    </source>
</reference>
<feature type="coiled-coil region" evidence="1">
    <location>
        <begin position="163"/>
        <end position="190"/>
    </location>
</feature>
<keyword evidence="4" id="KW-1185">Reference proteome</keyword>
<dbReference type="Pfam" id="PF10368">
    <property type="entry name" value="YkyA"/>
    <property type="match status" value="1"/>
</dbReference>
<evidence type="ECO:0000313" key="4">
    <source>
        <dbReference type="Proteomes" id="UP001208656"/>
    </source>
</evidence>
<feature type="coiled-coil region" evidence="1">
    <location>
        <begin position="77"/>
        <end position="122"/>
    </location>
</feature>
<dbReference type="InterPro" id="IPR036785">
    <property type="entry name" value="YkyA-like_sf"/>
</dbReference>
<evidence type="ECO:0000256" key="2">
    <source>
        <dbReference type="SAM" id="SignalP"/>
    </source>
</evidence>
<dbReference type="InterPro" id="IPR019454">
    <property type="entry name" value="Lipoprot_YkyA-like"/>
</dbReference>
<dbReference type="RefSeq" id="WP_263061750.1">
    <property type="nucleotide sequence ID" value="NZ_JAOUSE010000027.1"/>
</dbReference>
<dbReference type="Gene3D" id="1.20.120.570">
    <property type="entry name" value="YkyA-like"/>
    <property type="match status" value="1"/>
</dbReference>
<dbReference type="PROSITE" id="PS51257">
    <property type="entry name" value="PROKAR_LIPOPROTEIN"/>
    <property type="match status" value="1"/>
</dbReference>
<dbReference type="Proteomes" id="UP001208656">
    <property type="component" value="Unassembled WGS sequence"/>
</dbReference>
<name>A0ABT2WG97_9BACI</name>